<proteinExistence type="predicted"/>
<evidence type="ECO:0000313" key="1">
    <source>
        <dbReference type="EMBL" id="GBP74508.1"/>
    </source>
</evidence>
<protein>
    <submittedName>
        <fullName evidence="1">Uncharacterized protein</fullName>
    </submittedName>
</protein>
<dbReference type="EMBL" id="BGZK01001210">
    <property type="protein sequence ID" value="GBP74508.1"/>
    <property type="molecule type" value="Genomic_DNA"/>
</dbReference>
<comment type="caution">
    <text evidence="1">The sequence shown here is derived from an EMBL/GenBank/DDBJ whole genome shotgun (WGS) entry which is preliminary data.</text>
</comment>
<reference evidence="1 2" key="1">
    <citation type="journal article" date="2019" name="Commun. Biol.">
        <title>The bagworm genome reveals a unique fibroin gene that provides high tensile strength.</title>
        <authorList>
            <person name="Kono N."/>
            <person name="Nakamura H."/>
            <person name="Ohtoshi R."/>
            <person name="Tomita M."/>
            <person name="Numata K."/>
            <person name="Arakawa K."/>
        </authorList>
    </citation>
    <scope>NUCLEOTIDE SEQUENCE [LARGE SCALE GENOMIC DNA]</scope>
</reference>
<accession>A0A4C1YEQ1</accession>
<name>A0A4C1YEQ1_EUMVA</name>
<keyword evidence="2" id="KW-1185">Reference proteome</keyword>
<organism evidence="1 2">
    <name type="scientific">Eumeta variegata</name>
    <name type="common">Bagworm moth</name>
    <name type="synonym">Eumeta japonica</name>
    <dbReference type="NCBI Taxonomy" id="151549"/>
    <lineage>
        <taxon>Eukaryota</taxon>
        <taxon>Metazoa</taxon>
        <taxon>Ecdysozoa</taxon>
        <taxon>Arthropoda</taxon>
        <taxon>Hexapoda</taxon>
        <taxon>Insecta</taxon>
        <taxon>Pterygota</taxon>
        <taxon>Neoptera</taxon>
        <taxon>Endopterygota</taxon>
        <taxon>Lepidoptera</taxon>
        <taxon>Glossata</taxon>
        <taxon>Ditrysia</taxon>
        <taxon>Tineoidea</taxon>
        <taxon>Psychidae</taxon>
        <taxon>Oiketicinae</taxon>
        <taxon>Eumeta</taxon>
    </lineage>
</organism>
<dbReference type="AlphaFoldDB" id="A0A4C1YEQ1"/>
<dbReference type="Proteomes" id="UP000299102">
    <property type="component" value="Unassembled WGS sequence"/>
</dbReference>
<gene>
    <name evidence="1" type="ORF">EVAR_61995_1</name>
</gene>
<sequence>MQVANYNVIIRSVATEDTPRYGHRNNEAAGSRSKTESYVKKVNLRVGLLLPGFHTNEKKYEIRKFMKYEISKSRCGACADGGLINSWNGMRVFTPPRFTCGTRERKQMPVFSQRRKQIRASLVPVTGCARAREQYERVRNPRDAPATLNDYNVPPFTSYDLDV</sequence>
<evidence type="ECO:0000313" key="2">
    <source>
        <dbReference type="Proteomes" id="UP000299102"/>
    </source>
</evidence>